<dbReference type="EMBL" id="BDGX01000014">
    <property type="protein sequence ID" value="GAV49151.1"/>
    <property type="molecule type" value="Genomic_DNA"/>
</dbReference>
<gene>
    <name evidence="2" type="ORF">ZYGR_0N05570</name>
</gene>
<feature type="compositionally biased region" description="Low complexity" evidence="1">
    <location>
        <begin position="316"/>
        <end position="362"/>
    </location>
</feature>
<evidence type="ECO:0000313" key="3">
    <source>
        <dbReference type="Proteomes" id="UP000187013"/>
    </source>
</evidence>
<feature type="region of interest" description="Disordered" evidence="1">
    <location>
        <begin position="256"/>
        <end position="298"/>
    </location>
</feature>
<protein>
    <submittedName>
        <fullName evidence="2">Uncharacterized protein</fullName>
    </submittedName>
</protein>
<dbReference type="AlphaFoldDB" id="A0A1Q3A0D5"/>
<name>A0A1Q3A0D5_ZYGRO</name>
<feature type="compositionally biased region" description="Low complexity" evidence="1">
    <location>
        <begin position="285"/>
        <end position="294"/>
    </location>
</feature>
<feature type="region of interest" description="Disordered" evidence="1">
    <location>
        <begin position="310"/>
        <end position="496"/>
    </location>
</feature>
<feature type="compositionally biased region" description="Basic and acidic residues" evidence="1">
    <location>
        <begin position="486"/>
        <end position="496"/>
    </location>
</feature>
<dbReference type="Proteomes" id="UP000187013">
    <property type="component" value="Unassembled WGS sequence"/>
</dbReference>
<dbReference type="eggNOG" id="ENOG502QWA7">
    <property type="taxonomic scope" value="Eukaryota"/>
</dbReference>
<organism evidence="2 3">
    <name type="scientific">Zygosaccharomyces rouxii</name>
    <dbReference type="NCBI Taxonomy" id="4956"/>
    <lineage>
        <taxon>Eukaryota</taxon>
        <taxon>Fungi</taxon>
        <taxon>Dikarya</taxon>
        <taxon>Ascomycota</taxon>
        <taxon>Saccharomycotina</taxon>
        <taxon>Saccharomycetes</taxon>
        <taxon>Saccharomycetales</taxon>
        <taxon>Saccharomycetaceae</taxon>
        <taxon>Zygosaccharomyces</taxon>
    </lineage>
</organism>
<comment type="caution">
    <text evidence="2">The sequence shown here is derived from an EMBL/GenBank/DDBJ whole genome shotgun (WGS) entry which is preliminary data.</text>
</comment>
<feature type="compositionally biased region" description="Polar residues" evidence="1">
    <location>
        <begin position="363"/>
        <end position="380"/>
    </location>
</feature>
<feature type="compositionally biased region" description="Low complexity" evidence="1">
    <location>
        <begin position="403"/>
        <end position="416"/>
    </location>
</feature>
<evidence type="ECO:0000256" key="1">
    <source>
        <dbReference type="SAM" id="MobiDB-lite"/>
    </source>
</evidence>
<feature type="region of interest" description="Disordered" evidence="1">
    <location>
        <begin position="39"/>
        <end position="75"/>
    </location>
</feature>
<feature type="compositionally biased region" description="Basic residues" evidence="1">
    <location>
        <begin position="266"/>
        <end position="277"/>
    </location>
</feature>
<feature type="compositionally biased region" description="Gly residues" evidence="1">
    <location>
        <begin position="436"/>
        <end position="458"/>
    </location>
</feature>
<proteinExistence type="predicted"/>
<feature type="compositionally biased region" description="Low complexity" evidence="1">
    <location>
        <begin position="459"/>
        <end position="484"/>
    </location>
</feature>
<feature type="region of interest" description="Disordered" evidence="1">
    <location>
        <begin position="199"/>
        <end position="236"/>
    </location>
</feature>
<dbReference type="OrthoDB" id="48651at2759"/>
<reference evidence="2 3" key="1">
    <citation type="submission" date="2016-08" db="EMBL/GenBank/DDBJ databases">
        <title>Draft genome sequence of allopolyploid Zygosaccharomyces rouxii.</title>
        <authorList>
            <person name="Watanabe J."/>
            <person name="Uehara K."/>
            <person name="Mogi Y."/>
            <person name="Tsukioka Y."/>
        </authorList>
    </citation>
    <scope>NUCLEOTIDE SEQUENCE [LARGE SCALE GENOMIC DNA]</scope>
    <source>
        <strain evidence="2 3">NBRC 110957</strain>
    </source>
</reference>
<evidence type="ECO:0000313" key="2">
    <source>
        <dbReference type="EMBL" id="GAV49151.1"/>
    </source>
</evidence>
<accession>A0A1Q3A0D5</accession>
<sequence>MSLEEFLGDDSLGDSVWNEDDINLEAISNTTNIDILKTKTHKQQGGGNAEVRPNPFGYRSPPPNHGVLESAGNNTNKINSVPMGPPYIVKFSQLPQNFASVDIDDLFHEKFTKFTKCKMFWELNPNPSIATLNSGTIFEQNFKRENKVAFVEVITGRDMDKILKYWTQPLLKYYNIKVEPAQFEDFNEYNAKVKLLTDPRDDASKPYVPPKPRQSSKSSKSNPFGSAKPVDTQSKILDIEEKVGKLHVEDTSTLRRISGSEPNNPQHHHQRKVTLLKKPHEEESASSSSSAIEEPPAKPLSYLQVIKKTAEETKKSPSSSSATTRLSSPATNPASIATATAPPAATAPSTTSTNTTNPISTAETSSTSTPLEKDSTSPPSLENGAGKYDNHNNYQQQHHHNNYHNNNHQHQSQQNNGEDRPYYKRTSFSDNSTGFRGRGGGRGGSFRRGNGPRGGGGFRNQNQNRRGGPSNYNNSSNGSFNNYNDHQQDGKNYPQDEKHYSIFKPASGFLWENGNDKSINNHSQRGGGSSRGSYRGGRNRRNNGFTTV</sequence>
<feature type="region of interest" description="Disordered" evidence="1">
    <location>
        <begin position="513"/>
        <end position="548"/>
    </location>
</feature>